<dbReference type="GO" id="GO:0008137">
    <property type="term" value="F:NADH dehydrogenase (ubiquinone) activity"/>
    <property type="evidence" value="ECO:0007669"/>
    <property type="project" value="UniProtKB-EC"/>
</dbReference>
<feature type="domain" description="NADH-Ubiquinone oxidoreductase (complex I) chain 5 N-terminal" evidence="19">
    <location>
        <begin position="43"/>
        <end position="91"/>
    </location>
</feature>
<feature type="transmembrane region" description="Helical" evidence="17">
    <location>
        <begin position="7"/>
        <end position="30"/>
    </location>
</feature>
<dbReference type="RefSeq" id="YP_009383496.1">
    <property type="nucleotide sequence ID" value="NC_034994.1"/>
</dbReference>
<feature type="transmembrane region" description="Helical" evidence="17">
    <location>
        <begin position="296"/>
        <end position="318"/>
    </location>
</feature>
<feature type="transmembrane region" description="Helical" evidence="17">
    <location>
        <begin position="339"/>
        <end position="360"/>
    </location>
</feature>
<evidence type="ECO:0000256" key="17">
    <source>
        <dbReference type="RuleBase" id="RU003404"/>
    </source>
</evidence>
<dbReference type="EMBL" id="KX354724">
    <property type="protein sequence ID" value="APL97164.1"/>
    <property type="molecule type" value="Genomic_DNA"/>
</dbReference>
<comment type="function">
    <text evidence="17">Core subunit of the mitochondrial membrane respiratory chain NADH dehydrogenase (Complex I) which catalyzes electron transfer from NADH through the respiratory chain, using ubiquinone as an electron acceptor. Essential for the catalytic activity and assembly of complex I.</text>
</comment>
<name>A0A1X9ISP9_9ORTH</name>
<dbReference type="EC" id="7.1.1.2" evidence="3 17"/>
<feature type="transmembrane region" description="Helical" evidence="17">
    <location>
        <begin position="420"/>
        <end position="443"/>
    </location>
</feature>
<comment type="subcellular location">
    <subcellularLocation>
        <location evidence="2">Mitochondrion inner membrane</location>
        <topology evidence="2">Multi-pass membrane protein</topology>
    </subcellularLocation>
</comment>
<keyword evidence="9" id="KW-1278">Translocase</keyword>
<evidence type="ECO:0000256" key="12">
    <source>
        <dbReference type="ARBA" id="ARBA00023027"/>
    </source>
</evidence>
<feature type="transmembrane region" description="Helical" evidence="17">
    <location>
        <begin position="177"/>
        <end position="194"/>
    </location>
</feature>
<keyword evidence="10" id="KW-0249">Electron transport</keyword>
<geneLocation type="mitochondrion" evidence="21"/>
<comment type="similarity">
    <text evidence="17">Belongs to the complex I subunit 5 family.</text>
</comment>
<keyword evidence="5 17" id="KW-0813">Transport</keyword>
<dbReference type="InterPro" id="IPR001750">
    <property type="entry name" value="ND/Mrp_TM"/>
</dbReference>
<gene>
    <name evidence="21" type="primary">ND5</name>
</gene>
<organism evidence="21">
    <name type="scientific">Sinochlora szechwanensis</name>
    <dbReference type="NCBI Taxonomy" id="948359"/>
    <lineage>
        <taxon>Eukaryota</taxon>
        <taxon>Metazoa</taxon>
        <taxon>Ecdysozoa</taxon>
        <taxon>Arthropoda</taxon>
        <taxon>Hexapoda</taxon>
        <taxon>Insecta</taxon>
        <taxon>Pterygota</taxon>
        <taxon>Neoptera</taxon>
        <taxon>Polyneoptera</taxon>
        <taxon>Orthoptera</taxon>
        <taxon>Ensifera</taxon>
        <taxon>Tettigoniidea</taxon>
        <taxon>Tettigonioidea</taxon>
        <taxon>Tettigoniidae</taxon>
        <taxon>Phaneropterinae</taxon>
        <taxon>Phaneropterinae incertae sedis</taxon>
        <taxon>Sinochlora</taxon>
    </lineage>
</organism>
<evidence type="ECO:0000259" key="20">
    <source>
        <dbReference type="Pfam" id="PF06455"/>
    </source>
</evidence>
<evidence type="ECO:0000256" key="4">
    <source>
        <dbReference type="ARBA" id="ARBA00021096"/>
    </source>
</evidence>
<keyword evidence="7 17" id="KW-0812">Transmembrane</keyword>
<feature type="transmembrane region" description="Helical" evidence="17">
    <location>
        <begin position="455"/>
        <end position="474"/>
    </location>
</feature>
<feature type="transmembrane region" description="Helical" evidence="17">
    <location>
        <begin position="380"/>
        <end position="399"/>
    </location>
</feature>
<feature type="transmembrane region" description="Helical" evidence="17">
    <location>
        <begin position="486"/>
        <end position="507"/>
    </location>
</feature>
<dbReference type="GO" id="GO:0005743">
    <property type="term" value="C:mitochondrial inner membrane"/>
    <property type="evidence" value="ECO:0007669"/>
    <property type="project" value="UniProtKB-SubCell"/>
</dbReference>
<keyword evidence="12 17" id="KW-0520">NAD</keyword>
<reference evidence="21" key="1">
    <citation type="submission" date="2016-06" db="EMBL/GenBank/DDBJ databases">
        <title>Analysis of Complete Mitochondrial Genome of Sinochlora szechwanensis (Orthoptera: Tettigoniidae).</title>
        <authorList>
            <person name="Liu F."/>
            <person name="Huang Y."/>
        </authorList>
    </citation>
    <scope>NUCLEOTIDE SEQUENCE</scope>
</reference>
<evidence type="ECO:0000256" key="16">
    <source>
        <dbReference type="ARBA" id="ARBA00049551"/>
    </source>
</evidence>
<feature type="domain" description="NADH dehydrogenase subunit 5 C-terminal" evidence="20">
    <location>
        <begin position="393"/>
        <end position="571"/>
    </location>
</feature>
<dbReference type="PANTHER" id="PTHR42829">
    <property type="entry name" value="NADH-UBIQUINONE OXIDOREDUCTASE CHAIN 5"/>
    <property type="match status" value="1"/>
</dbReference>
<accession>A0A1X9ISP9</accession>
<dbReference type="GeneID" id="33127254"/>
<keyword evidence="11 17" id="KW-1133">Transmembrane helix</keyword>
<evidence type="ECO:0000256" key="11">
    <source>
        <dbReference type="ARBA" id="ARBA00022989"/>
    </source>
</evidence>
<evidence type="ECO:0000313" key="21">
    <source>
        <dbReference type="EMBL" id="APL97164.1"/>
    </source>
</evidence>
<dbReference type="Pfam" id="PF06455">
    <property type="entry name" value="NADH5_C"/>
    <property type="match status" value="1"/>
</dbReference>
<dbReference type="PANTHER" id="PTHR42829:SF2">
    <property type="entry name" value="NADH-UBIQUINONE OXIDOREDUCTASE CHAIN 5"/>
    <property type="match status" value="1"/>
</dbReference>
<evidence type="ECO:0000256" key="15">
    <source>
        <dbReference type="ARBA" id="ARBA00023136"/>
    </source>
</evidence>
<dbReference type="InterPro" id="IPR010934">
    <property type="entry name" value="NADH_DH_su5_C"/>
</dbReference>
<proteinExistence type="inferred from homology"/>
<evidence type="ECO:0000256" key="14">
    <source>
        <dbReference type="ARBA" id="ARBA00023128"/>
    </source>
</evidence>
<evidence type="ECO:0000256" key="13">
    <source>
        <dbReference type="ARBA" id="ARBA00023075"/>
    </source>
</evidence>
<keyword evidence="6" id="KW-0679">Respiratory chain</keyword>
<dbReference type="GO" id="GO:0015990">
    <property type="term" value="P:electron transport coupled proton transport"/>
    <property type="evidence" value="ECO:0007669"/>
    <property type="project" value="TreeGrafter"/>
</dbReference>
<evidence type="ECO:0000256" key="1">
    <source>
        <dbReference type="ARBA" id="ARBA00003257"/>
    </source>
</evidence>
<keyword evidence="14 17" id="KW-0496">Mitochondrion</keyword>
<dbReference type="GO" id="GO:0042773">
    <property type="term" value="P:ATP synthesis coupled electron transport"/>
    <property type="evidence" value="ECO:0007669"/>
    <property type="project" value="InterPro"/>
</dbReference>
<evidence type="ECO:0000259" key="18">
    <source>
        <dbReference type="Pfam" id="PF00361"/>
    </source>
</evidence>
<dbReference type="PRINTS" id="PR01434">
    <property type="entry name" value="NADHDHGNASE5"/>
</dbReference>
<evidence type="ECO:0000256" key="5">
    <source>
        <dbReference type="ARBA" id="ARBA00022448"/>
    </source>
</evidence>
<evidence type="ECO:0000259" key="19">
    <source>
        <dbReference type="Pfam" id="PF00662"/>
    </source>
</evidence>
<comment type="catalytic activity">
    <reaction evidence="16 17">
        <text>a ubiquinone + NADH + 5 H(+)(in) = a ubiquinol + NAD(+) + 4 H(+)(out)</text>
        <dbReference type="Rhea" id="RHEA:29091"/>
        <dbReference type="Rhea" id="RHEA-COMP:9565"/>
        <dbReference type="Rhea" id="RHEA-COMP:9566"/>
        <dbReference type="ChEBI" id="CHEBI:15378"/>
        <dbReference type="ChEBI" id="CHEBI:16389"/>
        <dbReference type="ChEBI" id="CHEBI:17976"/>
        <dbReference type="ChEBI" id="CHEBI:57540"/>
        <dbReference type="ChEBI" id="CHEBI:57945"/>
        <dbReference type="EC" id="7.1.1.2"/>
    </reaction>
</comment>
<keyword evidence="15 17" id="KW-0472">Membrane</keyword>
<feature type="transmembrane region" description="Helical" evidence="17">
    <location>
        <begin position="153"/>
        <end position="171"/>
    </location>
</feature>
<keyword evidence="13 17" id="KW-0830">Ubiquinone</keyword>
<dbReference type="GO" id="GO:0003954">
    <property type="term" value="F:NADH dehydrogenase activity"/>
    <property type="evidence" value="ECO:0007669"/>
    <property type="project" value="TreeGrafter"/>
</dbReference>
<feature type="transmembrane region" description="Helical" evidence="17">
    <location>
        <begin position="272"/>
        <end position="290"/>
    </location>
</feature>
<feature type="transmembrane region" description="Helical" evidence="17">
    <location>
        <begin position="50"/>
        <end position="76"/>
    </location>
</feature>
<dbReference type="CTD" id="4540"/>
<dbReference type="InterPro" id="IPR003945">
    <property type="entry name" value="NU5C-like"/>
</dbReference>
<feature type="transmembrane region" description="Helical" evidence="17">
    <location>
        <begin position="215"/>
        <end position="233"/>
    </location>
</feature>
<evidence type="ECO:0000256" key="10">
    <source>
        <dbReference type="ARBA" id="ARBA00022982"/>
    </source>
</evidence>
<evidence type="ECO:0000256" key="6">
    <source>
        <dbReference type="ARBA" id="ARBA00022660"/>
    </source>
</evidence>
<feature type="transmembrane region" description="Helical" evidence="17">
    <location>
        <begin position="245"/>
        <end position="265"/>
    </location>
</feature>
<dbReference type="Pfam" id="PF00662">
    <property type="entry name" value="Proton_antipo_N"/>
    <property type="match status" value="1"/>
</dbReference>
<evidence type="ECO:0000256" key="7">
    <source>
        <dbReference type="ARBA" id="ARBA00022692"/>
    </source>
</evidence>
<comment type="function">
    <text evidence="1">Core subunit of the mitochondrial membrane respiratory chain NADH dehydrogenase (Complex I) that is believed to belong to the minimal assembly required for catalysis. Complex I functions in the transfer of electrons from NADH to the respiratory chain. The immediate electron acceptor for the enzyme is believed to be ubiquinone.</text>
</comment>
<dbReference type="Pfam" id="PF00361">
    <property type="entry name" value="Proton_antipo_M"/>
    <property type="match status" value="1"/>
</dbReference>
<evidence type="ECO:0000256" key="3">
    <source>
        <dbReference type="ARBA" id="ARBA00012944"/>
    </source>
</evidence>
<evidence type="ECO:0000256" key="2">
    <source>
        <dbReference type="ARBA" id="ARBA00004448"/>
    </source>
</evidence>
<feature type="domain" description="NADH:quinone oxidoreductase/Mrp antiporter transmembrane" evidence="18">
    <location>
        <begin position="108"/>
        <end position="389"/>
    </location>
</feature>
<sequence>MMSLLSICMLGCFFLLIMSLSTLLMGLYFIMKSLVIFLEWEVFHINSCPVVMTFLFDWMSLLFMSFVMFISSLVIYYSDEYMSGDYTINRFIILVLMFVLSMMFLIISPNLISILLGWDGLGLVSYCLVIYYQNVKSYNAGMLTALSNRIGDVALLMAIAWMLNFGSWNYIYYVDMGNSEVILIGSLVVLAAMTKSAQIPFSSWLPAAMAAPTPVSALVHSSTLVTAGVYLLIRFNNLFVFTEVSNLLLLLGGLTMFMAGVGANFEFDLKSIIALSTLSQLGLMMSILAMGYPELAFFHLLTHALFKALLFMCAGAVIHGMKNSQDIRFMGELVNHMPLTTVCFNVSNLALCGMPFLAGFYSKDLILEVVLMSSMNMISFFLYFFSTGLTVCYSLRLSYYTMTGDFNFSGFYSLEDEWGLLKGMLGLMMMAVVGGCMMSWVLFSCVEMICLPTSLKLLTLIVSGVGGLVGYEVSKIGLSYKLGMEYYNKEFLGSMWFMPYLSTYMLMSNPLSAGYNMVKVFDQGWSEELGGQGGYKQFKYYSQVIQWWQNNNLSIYLLSFIIWVVILVMVMF</sequence>
<dbReference type="InterPro" id="IPR001516">
    <property type="entry name" value="Proton_antipo_N"/>
</dbReference>
<evidence type="ECO:0000256" key="9">
    <source>
        <dbReference type="ARBA" id="ARBA00022967"/>
    </source>
</evidence>
<evidence type="ECO:0000256" key="8">
    <source>
        <dbReference type="ARBA" id="ARBA00022792"/>
    </source>
</evidence>
<keyword evidence="8" id="KW-0999">Mitochondrion inner membrane</keyword>
<feature type="transmembrane region" description="Helical" evidence="17">
    <location>
        <begin position="553"/>
        <end position="571"/>
    </location>
</feature>
<dbReference type="AlphaFoldDB" id="A0A1X9ISP9"/>
<feature type="transmembrane region" description="Helical" evidence="17">
    <location>
        <begin position="88"/>
        <end position="107"/>
    </location>
</feature>
<protein>
    <recommendedName>
        <fullName evidence="4 17">NADH-ubiquinone oxidoreductase chain 5</fullName>
        <ecNumber evidence="3 17">7.1.1.2</ecNumber>
    </recommendedName>
</protein>